<keyword evidence="5 8" id="KW-0799">Topoisomerase</keyword>
<dbReference type="EC" id="5.6.2.1" evidence="8"/>
<dbReference type="PANTHER" id="PTHR42785">
    <property type="entry name" value="DNA TOPOISOMERASE, TYPE IA, CORE"/>
    <property type="match status" value="1"/>
</dbReference>
<dbReference type="PROSITE" id="PS00396">
    <property type="entry name" value="TOPO_IA_1"/>
    <property type="match status" value="1"/>
</dbReference>
<feature type="site" description="Interaction with DNA" evidence="8">
    <location>
        <position position="165"/>
    </location>
</feature>
<feature type="region of interest" description="Interaction with DNA" evidence="8">
    <location>
        <begin position="185"/>
        <end position="190"/>
    </location>
</feature>
<dbReference type="GO" id="GO:0046872">
    <property type="term" value="F:metal ion binding"/>
    <property type="evidence" value="ECO:0007669"/>
    <property type="project" value="UniProtKB-KW"/>
</dbReference>
<keyword evidence="6 8" id="KW-0238">DNA-binding</keyword>
<dbReference type="InterPro" id="IPR013825">
    <property type="entry name" value="Topo_IA_cen_sub2"/>
</dbReference>
<keyword evidence="3" id="KW-0479">Metal-binding</keyword>
<dbReference type="AlphaFoldDB" id="G2P1U1"/>
<dbReference type="HAMAP" id="MF_00952">
    <property type="entry name" value="Topoisom_1_prok"/>
    <property type="match status" value="1"/>
</dbReference>
<evidence type="ECO:0000256" key="7">
    <source>
        <dbReference type="ARBA" id="ARBA00023235"/>
    </source>
</evidence>
<dbReference type="GO" id="GO:0003677">
    <property type="term" value="F:DNA binding"/>
    <property type="evidence" value="ECO:0007669"/>
    <property type="project" value="UniProtKB-KW"/>
</dbReference>
<gene>
    <name evidence="8" type="primary">topA</name>
    <name evidence="12" type="ORF">Strvi_8971</name>
</gene>
<dbReference type="SMART" id="SM00436">
    <property type="entry name" value="TOP1Bc"/>
    <property type="match status" value="1"/>
</dbReference>
<feature type="domain" description="Topo IA-type catalytic" evidence="11">
    <location>
        <begin position="151"/>
        <end position="604"/>
    </location>
</feature>
<comment type="similarity">
    <text evidence="2 8">Belongs to the type IA topoisomerase family.</text>
</comment>
<dbReference type="InterPro" id="IPR003601">
    <property type="entry name" value="Topo_IA_2"/>
</dbReference>
<dbReference type="eggNOG" id="COG1754">
    <property type="taxonomic scope" value="Bacteria"/>
</dbReference>
<accession>G2P1U1</accession>
<feature type="site" description="Interaction with DNA" evidence="8">
    <location>
        <position position="161"/>
    </location>
</feature>
<dbReference type="CDD" id="cd03363">
    <property type="entry name" value="TOPRIM_TopoIA_TopoI"/>
    <property type="match status" value="1"/>
</dbReference>
<dbReference type="InterPro" id="IPR023406">
    <property type="entry name" value="Topo_IA_AS"/>
</dbReference>
<evidence type="ECO:0000256" key="9">
    <source>
        <dbReference type="SAM" id="MobiDB-lite"/>
    </source>
</evidence>
<dbReference type="InterPro" id="IPR023405">
    <property type="entry name" value="Topo_IA_core_domain"/>
</dbReference>
<dbReference type="Proteomes" id="UP000008703">
    <property type="component" value="Chromosome"/>
</dbReference>
<dbReference type="InterPro" id="IPR006171">
    <property type="entry name" value="TOPRIM_dom"/>
</dbReference>
<comment type="catalytic activity">
    <reaction evidence="1 8">
        <text>ATP-independent breakage of single-stranded DNA, followed by passage and rejoining.</text>
        <dbReference type="EC" id="5.6.2.1"/>
    </reaction>
</comment>
<dbReference type="Gene3D" id="1.10.460.10">
    <property type="entry name" value="Topoisomerase I, domain 2"/>
    <property type="match status" value="1"/>
</dbReference>
<reference evidence="12" key="1">
    <citation type="submission" date="2011-08" db="EMBL/GenBank/DDBJ databases">
        <title>Complete sequence of chromosome of Streptomyces violaceusniger Tu 4113.</title>
        <authorList>
            <consortium name="US DOE Joint Genome Institute"/>
            <person name="Lucas S."/>
            <person name="Han J."/>
            <person name="Lapidus A."/>
            <person name="Cheng J.-F."/>
            <person name="Goodwin L."/>
            <person name="Pitluck S."/>
            <person name="Peters L."/>
            <person name="Ivanova N."/>
            <person name="Daligault H."/>
            <person name="Detter J.C."/>
            <person name="Han C."/>
            <person name="Tapia R."/>
            <person name="Land M."/>
            <person name="Hauser L."/>
            <person name="Kyrpides N."/>
            <person name="Ivanova N."/>
            <person name="Pagani I."/>
            <person name="Hagen A."/>
            <person name="Katz L."/>
            <person name="Fiedler H.-P."/>
            <person name="Keasling J."/>
            <person name="Fortman J."/>
            <person name="Woyke T."/>
        </authorList>
    </citation>
    <scope>NUCLEOTIDE SEQUENCE [LARGE SCALE GENOMIC DNA]</scope>
    <source>
        <strain evidence="12">Tu 4113</strain>
    </source>
</reference>
<dbReference type="InterPro" id="IPR025589">
    <property type="entry name" value="Toprim_C_rpt"/>
</dbReference>
<comment type="subunit">
    <text evidence="8">Monomer.</text>
</comment>
<dbReference type="InterPro" id="IPR034149">
    <property type="entry name" value="TOPRIM_TopoI"/>
</dbReference>
<feature type="site" description="Interaction with DNA" evidence="8">
    <location>
        <position position="177"/>
    </location>
</feature>
<evidence type="ECO:0000256" key="1">
    <source>
        <dbReference type="ARBA" id="ARBA00000213"/>
    </source>
</evidence>
<dbReference type="SUPFAM" id="SSF56712">
    <property type="entry name" value="Prokaryotic type I DNA topoisomerase"/>
    <property type="match status" value="1"/>
</dbReference>
<evidence type="ECO:0000313" key="13">
    <source>
        <dbReference type="Proteomes" id="UP000008703"/>
    </source>
</evidence>
<feature type="compositionally biased region" description="Basic residues" evidence="9">
    <location>
        <begin position="911"/>
        <end position="926"/>
    </location>
</feature>
<dbReference type="Pfam" id="PF01751">
    <property type="entry name" value="Toprim"/>
    <property type="match status" value="1"/>
</dbReference>
<dbReference type="PANTHER" id="PTHR42785:SF1">
    <property type="entry name" value="DNA TOPOISOMERASE"/>
    <property type="match status" value="1"/>
</dbReference>
<feature type="site" description="Interaction with DNA" evidence="8">
    <location>
        <position position="170"/>
    </location>
</feature>
<dbReference type="eggNOG" id="COG0550">
    <property type="taxonomic scope" value="Bacteria"/>
</dbReference>
<dbReference type="InterPro" id="IPR013497">
    <property type="entry name" value="Topo_IA_cen"/>
</dbReference>
<comment type="function">
    <text evidence="8">Releases the supercoiling and torsional tension of DNA, which is introduced during the DNA replication and transcription, by transiently cleaving and rejoining one strand of the DNA duplex. Introduces a single-strand break via transesterification at a target site in duplex DNA. The scissile phosphodiester is attacked by the catalytic tyrosine of the enzyme, resulting in the formation of a DNA-(5'-phosphotyrosyl)-enzyme intermediate and the expulsion of a 3'-OH DNA strand. The free DNA strand then undergoes passage around the unbroken strand, thus removing DNA supercoils. Finally, in the religation step, the DNA 3'-OH attacks the covalent intermediate to expel the active-site tyrosine and restore the DNA phosphodiester backbone.</text>
</comment>
<dbReference type="PROSITE" id="PS52039">
    <property type="entry name" value="TOPO_IA_2"/>
    <property type="match status" value="1"/>
</dbReference>
<feature type="compositionally biased region" description="Basic and acidic residues" evidence="9">
    <location>
        <begin position="472"/>
        <end position="490"/>
    </location>
</feature>
<feature type="active site" description="O-(5'-phospho-DNA)-tyrosine intermediate" evidence="8">
    <location>
        <position position="336"/>
    </location>
</feature>
<feature type="region of interest" description="Disordered" evidence="9">
    <location>
        <begin position="847"/>
        <end position="945"/>
    </location>
</feature>
<dbReference type="InterPro" id="IPR000380">
    <property type="entry name" value="Topo_IA"/>
</dbReference>
<evidence type="ECO:0000256" key="3">
    <source>
        <dbReference type="ARBA" id="ARBA00022723"/>
    </source>
</evidence>
<dbReference type="NCBIfam" id="TIGR01051">
    <property type="entry name" value="topA_bact"/>
    <property type="match status" value="1"/>
</dbReference>
<keyword evidence="4" id="KW-0460">Magnesium</keyword>
<evidence type="ECO:0000256" key="6">
    <source>
        <dbReference type="ARBA" id="ARBA00023125"/>
    </source>
</evidence>
<evidence type="ECO:0000313" key="12">
    <source>
        <dbReference type="EMBL" id="AEM88269.1"/>
    </source>
</evidence>
<feature type="site" description="Interaction with DNA" evidence="8">
    <location>
        <position position="43"/>
    </location>
</feature>
<feature type="compositionally biased region" description="Low complexity" evidence="9">
    <location>
        <begin position="927"/>
        <end position="939"/>
    </location>
</feature>
<proteinExistence type="inferred from homology"/>
<dbReference type="Pfam" id="PF01131">
    <property type="entry name" value="Topoisom_bac"/>
    <property type="match status" value="1"/>
</dbReference>
<evidence type="ECO:0000259" key="11">
    <source>
        <dbReference type="PROSITE" id="PS52039"/>
    </source>
</evidence>
<dbReference type="CDD" id="cd00186">
    <property type="entry name" value="TOP1Ac"/>
    <property type="match status" value="1"/>
</dbReference>
<dbReference type="KEGG" id="svl:Strvi_8971"/>
<dbReference type="RefSeq" id="WP_014061723.1">
    <property type="nucleotide sequence ID" value="NC_015957.1"/>
</dbReference>
<evidence type="ECO:0000256" key="8">
    <source>
        <dbReference type="HAMAP-Rule" id="MF_00952"/>
    </source>
</evidence>
<dbReference type="PROSITE" id="PS50880">
    <property type="entry name" value="TOPRIM"/>
    <property type="match status" value="1"/>
</dbReference>
<protein>
    <recommendedName>
        <fullName evidence="8">DNA topoisomerase 1</fullName>
        <ecNumber evidence="8">5.6.2.1</ecNumber>
    </recommendedName>
    <alternativeName>
        <fullName evidence="8">DNA topoisomerase I</fullName>
    </alternativeName>
</protein>
<dbReference type="InterPro" id="IPR028612">
    <property type="entry name" value="Topoisom_1_IA"/>
</dbReference>
<dbReference type="Gene3D" id="2.70.20.10">
    <property type="entry name" value="Topoisomerase I, domain 3"/>
    <property type="match status" value="1"/>
</dbReference>
<keyword evidence="13" id="KW-1185">Reference proteome</keyword>
<dbReference type="EMBL" id="CP002994">
    <property type="protein sequence ID" value="AEM88269.1"/>
    <property type="molecule type" value="Genomic_DNA"/>
</dbReference>
<dbReference type="GO" id="GO:0003917">
    <property type="term" value="F:DNA topoisomerase type I (single strand cut, ATP-independent) activity"/>
    <property type="evidence" value="ECO:0007669"/>
    <property type="project" value="UniProtKB-UniRule"/>
</dbReference>
<dbReference type="GO" id="GO:0006265">
    <property type="term" value="P:DNA topological change"/>
    <property type="evidence" value="ECO:0007669"/>
    <property type="project" value="UniProtKB-UniRule"/>
</dbReference>
<evidence type="ECO:0000259" key="10">
    <source>
        <dbReference type="PROSITE" id="PS50880"/>
    </source>
</evidence>
<feature type="site" description="Interaction with DNA" evidence="8">
    <location>
        <position position="338"/>
    </location>
</feature>
<dbReference type="Gene3D" id="3.40.50.140">
    <property type="match status" value="1"/>
</dbReference>
<dbReference type="InterPro" id="IPR005733">
    <property type="entry name" value="TopoI_bac-type"/>
</dbReference>
<dbReference type="PRINTS" id="PR00417">
    <property type="entry name" value="PRTPISMRASEI"/>
</dbReference>
<evidence type="ECO:0000256" key="5">
    <source>
        <dbReference type="ARBA" id="ARBA00023029"/>
    </source>
</evidence>
<dbReference type="InterPro" id="IPR013826">
    <property type="entry name" value="Topo_IA_cen_sub3"/>
</dbReference>
<organism evidence="12 13">
    <name type="scientific">Streptomyces violaceusniger (strain Tu 4113)</name>
    <dbReference type="NCBI Taxonomy" id="653045"/>
    <lineage>
        <taxon>Bacteria</taxon>
        <taxon>Bacillati</taxon>
        <taxon>Actinomycetota</taxon>
        <taxon>Actinomycetes</taxon>
        <taxon>Kitasatosporales</taxon>
        <taxon>Streptomycetaceae</taxon>
        <taxon>Streptomyces</taxon>
        <taxon>Streptomyces violaceusniger group</taxon>
    </lineage>
</organism>
<dbReference type="Pfam" id="PF13368">
    <property type="entry name" value="Toprim_C_rpt"/>
    <property type="match status" value="4"/>
</dbReference>
<dbReference type="Gene3D" id="1.10.290.10">
    <property type="entry name" value="Topoisomerase I, domain 4"/>
    <property type="match status" value="1"/>
</dbReference>
<evidence type="ECO:0000256" key="2">
    <source>
        <dbReference type="ARBA" id="ARBA00009446"/>
    </source>
</evidence>
<dbReference type="SMART" id="SM00437">
    <property type="entry name" value="TOP1Ac"/>
    <property type="match status" value="1"/>
</dbReference>
<dbReference type="HOGENOM" id="CLU_002929_2_0_11"/>
<feature type="site" description="Interaction with DNA" evidence="8">
    <location>
        <position position="536"/>
    </location>
</feature>
<dbReference type="InterPro" id="IPR003602">
    <property type="entry name" value="Topo_IA_DNA-bd_dom"/>
</dbReference>
<name>G2P1U1_STRV4</name>
<dbReference type="SMART" id="SM00493">
    <property type="entry name" value="TOPRIM"/>
    <property type="match status" value="1"/>
</dbReference>
<evidence type="ECO:0000256" key="4">
    <source>
        <dbReference type="ARBA" id="ARBA00022842"/>
    </source>
</evidence>
<feature type="site" description="Interaction with DNA" evidence="8">
    <location>
        <position position="162"/>
    </location>
</feature>
<feature type="domain" description="Toprim" evidence="10">
    <location>
        <begin position="13"/>
        <end position="136"/>
    </location>
</feature>
<sequence>MSPTTSETAQGGRRLVIVESPAKAKTIKGYLGPGYVVEASVGHIRDLPNGAAEVPDKYTGEVRRLGVDVEHDFQPVYVVNADKKSQVKKLKELLADSDELFLATDEDREGEAIAWHLQEVLKPKVPVRRMVFHEITKDAIRAAVANPRELNQRLVDAQETRRILDRLYGYEVSPVLWKKVMRGLSAGRVQSVATRLVVERERERIAFRSAEYWDLTGTFATGRAGDVSDPGTFGARLTAVDGLRVAQGRDFTSLGQLKDGVNVLHLDEAGARSLATALADTAFTVRSVESKPYRRSPYAPFRTTTLQQEASRKLGFGAKATMQVAQKLYENGYITYMRTDSTVLSDTAVTAARAQVTQLYGADYLPDKPRTYAGKVKNAQEAHEAIRPSGERFRTPAETGLSGDQFRLYELIWKRTVASQMKDAIGNSVTVKIAGQASDGRDAEFSASGKTITFHGFMKAYVEGADDPNAELDDRERRLPQVTEGDRLSAEEITADGHATKPPARYTEASLVKELEEREIGRPSTYATILGTILDRGYVFKKGTALVPSFLSFAVVNLLEKHFGRLVDYDFTAKMEDDLDRIARGEAEAVPWLKRFYFGEGAQAGAAEAGNGDGDHLGGLKELVTDLGAIDAREISSFPVGDGIVLRVGRYGPYVERPTEIEGGTGRRADVPDDMPPDELTVAYAEELLAKPSGEFELGPDPDTGRMIVAKDGRYGPYVTEVLPEDTPKSGKNAVKPRTASLLKSMSLDTVTLEDALKLMSLPRVVGADPEGVEITAQNGRYGPYLKKGTDSRSLESEEQLFTITLEEALAIYAQPKQRGRAAAKPPLKELGTDPVSERPVVVKDGRFGPYVTDGETNATLRRDDDVETITPERGFELLAEKRAKGPAKKTAKKTAAKKTAAKKATATKTAAKKTAAKKTTAKKTTAKTAAKKTAAAKKSSADAE</sequence>
<feature type="compositionally biased region" description="Basic and acidic residues" evidence="9">
    <location>
        <begin position="874"/>
        <end position="884"/>
    </location>
</feature>
<feature type="compositionally biased region" description="Basic residues" evidence="9">
    <location>
        <begin position="885"/>
        <end position="902"/>
    </location>
</feature>
<feature type="region of interest" description="Disordered" evidence="9">
    <location>
        <begin position="468"/>
        <end position="502"/>
    </location>
</feature>
<dbReference type="InterPro" id="IPR013824">
    <property type="entry name" value="Topo_IA_cen_sub1"/>
</dbReference>
<keyword evidence="7 8" id="KW-0413">Isomerase</keyword>